<proteinExistence type="predicted"/>
<dbReference type="Gene3D" id="2.70.70.10">
    <property type="entry name" value="Glucose Permease (Domain IIA)"/>
    <property type="match status" value="1"/>
</dbReference>
<evidence type="ECO:0000256" key="2">
    <source>
        <dbReference type="SAM" id="MobiDB-lite"/>
    </source>
</evidence>
<dbReference type="SUPFAM" id="SSF51261">
    <property type="entry name" value="Duplicated hybrid motif"/>
    <property type="match status" value="1"/>
</dbReference>
<dbReference type="EMBL" id="UOEI01000496">
    <property type="protein sequence ID" value="VAW06930.1"/>
    <property type="molecule type" value="Genomic_DNA"/>
</dbReference>
<dbReference type="AlphaFoldDB" id="A0A3B0SR10"/>
<feature type="non-terminal residue" evidence="4">
    <location>
        <position position="379"/>
    </location>
</feature>
<feature type="domain" description="M23ase beta-sheet core" evidence="3">
    <location>
        <begin position="288"/>
        <end position="378"/>
    </location>
</feature>
<organism evidence="4">
    <name type="scientific">hydrothermal vent metagenome</name>
    <dbReference type="NCBI Taxonomy" id="652676"/>
    <lineage>
        <taxon>unclassified sequences</taxon>
        <taxon>metagenomes</taxon>
        <taxon>ecological metagenomes</taxon>
    </lineage>
</organism>
<evidence type="ECO:0000259" key="3">
    <source>
        <dbReference type="Pfam" id="PF01551"/>
    </source>
</evidence>
<name>A0A3B0SR10_9ZZZZ</name>
<dbReference type="PANTHER" id="PTHR21666:SF268">
    <property type="entry name" value="PEPTIDASE M23 DOMAIN-CONTAINING PROTEIN"/>
    <property type="match status" value="1"/>
</dbReference>
<feature type="compositionally biased region" description="Basic and acidic residues" evidence="2">
    <location>
        <begin position="224"/>
        <end position="238"/>
    </location>
</feature>
<gene>
    <name evidence="4" type="ORF">MNBD_ACTINO01-273</name>
</gene>
<protein>
    <recommendedName>
        <fullName evidence="3">M23ase beta-sheet core domain-containing protein</fullName>
    </recommendedName>
</protein>
<feature type="region of interest" description="Disordered" evidence="2">
    <location>
        <begin position="224"/>
        <end position="261"/>
    </location>
</feature>
<feature type="compositionally biased region" description="Low complexity" evidence="2">
    <location>
        <begin position="243"/>
        <end position="261"/>
    </location>
</feature>
<evidence type="ECO:0000313" key="4">
    <source>
        <dbReference type="EMBL" id="VAW06930.1"/>
    </source>
</evidence>
<keyword evidence="1" id="KW-0175">Coiled coil</keyword>
<evidence type="ECO:0000256" key="1">
    <source>
        <dbReference type="SAM" id="Coils"/>
    </source>
</evidence>
<dbReference type="GO" id="GO:0004222">
    <property type="term" value="F:metalloendopeptidase activity"/>
    <property type="evidence" value="ECO:0007669"/>
    <property type="project" value="TreeGrafter"/>
</dbReference>
<dbReference type="InterPro" id="IPR011055">
    <property type="entry name" value="Dup_hybrid_motif"/>
</dbReference>
<sequence length="379" mass="41164">MLLTRAPRWLLLLLTIAIMALVPIGASAQTKADVDAAARSKAIAEARKSEAYKHYQEVTAQLDDAVSRYETLNAQREELTYRISRMEQAVERYQTKATELNTAAQDLVIRAYTSGQSGMIGSAFAASTIEELVTSRALLDRAAEIELASLDNLDAVSRQADRSASELTVQKTDVAASEDAAAVVVEEIADLQRQQQEILAKANDDLRAAIDKLDQEIREKRIEDERRAKEQAERERAARRSKGSSSTSAPSTGSAAGASSSATTGFICPVAGRTSFIDSWGYPRSGGRKHKGVDMFAARNTPLVAVVDGRVKLSSNSLGGWTVHLYSDTGTVYYYAHLESQATDLRSGQRVSKGTVVGYVGNSGNARYTSTHVHFEIRP</sequence>
<reference evidence="4" key="1">
    <citation type="submission" date="2018-06" db="EMBL/GenBank/DDBJ databases">
        <authorList>
            <person name="Zhirakovskaya E."/>
        </authorList>
    </citation>
    <scope>NUCLEOTIDE SEQUENCE</scope>
</reference>
<dbReference type="InterPro" id="IPR050570">
    <property type="entry name" value="Cell_wall_metabolism_enzyme"/>
</dbReference>
<dbReference type="Pfam" id="PF01551">
    <property type="entry name" value="Peptidase_M23"/>
    <property type="match status" value="1"/>
</dbReference>
<feature type="coiled-coil region" evidence="1">
    <location>
        <begin position="55"/>
        <end position="103"/>
    </location>
</feature>
<dbReference type="PANTHER" id="PTHR21666">
    <property type="entry name" value="PEPTIDASE-RELATED"/>
    <property type="match status" value="1"/>
</dbReference>
<accession>A0A3B0SR10</accession>
<dbReference type="InterPro" id="IPR016047">
    <property type="entry name" value="M23ase_b-sheet_dom"/>
</dbReference>
<dbReference type="CDD" id="cd12797">
    <property type="entry name" value="M23_peptidase"/>
    <property type="match status" value="1"/>
</dbReference>